<evidence type="ECO:0000313" key="7">
    <source>
        <dbReference type="EMBL" id="VEL40025.1"/>
    </source>
</evidence>
<dbReference type="OrthoDB" id="308383at2759"/>
<dbReference type="InterPro" id="IPR046341">
    <property type="entry name" value="SET_dom_sf"/>
</dbReference>
<keyword evidence="8" id="KW-1185">Reference proteome</keyword>
<keyword evidence="4" id="KW-0808">Transferase</keyword>
<evidence type="ECO:0000256" key="6">
    <source>
        <dbReference type="SAM" id="MobiDB-lite"/>
    </source>
</evidence>
<evidence type="ECO:0000256" key="2">
    <source>
        <dbReference type="ARBA" id="ARBA00022454"/>
    </source>
</evidence>
<comment type="caution">
    <text evidence="7">The sequence shown here is derived from an EMBL/GenBank/DDBJ whole genome shotgun (WGS) entry which is preliminary data.</text>
</comment>
<dbReference type="GO" id="GO:0032259">
    <property type="term" value="P:methylation"/>
    <property type="evidence" value="ECO:0007669"/>
    <property type="project" value="UniProtKB-KW"/>
</dbReference>
<evidence type="ECO:0000256" key="1">
    <source>
        <dbReference type="ARBA" id="ARBA00004286"/>
    </source>
</evidence>
<dbReference type="Gene3D" id="2.170.270.10">
    <property type="entry name" value="SET domain"/>
    <property type="match status" value="1"/>
</dbReference>
<dbReference type="AlphaFoldDB" id="A0A448XM65"/>
<dbReference type="PANTHER" id="PTHR46223">
    <property type="entry name" value="HISTONE-LYSINE N-METHYLTRANSFERASE SUV39H"/>
    <property type="match status" value="1"/>
</dbReference>
<dbReference type="InterPro" id="IPR050973">
    <property type="entry name" value="H3K9_Histone-Lys_N-MTase"/>
</dbReference>
<feature type="region of interest" description="Disordered" evidence="6">
    <location>
        <begin position="18"/>
        <end position="45"/>
    </location>
</feature>
<evidence type="ECO:0000256" key="3">
    <source>
        <dbReference type="ARBA" id="ARBA00022603"/>
    </source>
</evidence>
<dbReference type="GO" id="GO:0008168">
    <property type="term" value="F:methyltransferase activity"/>
    <property type="evidence" value="ECO:0007669"/>
    <property type="project" value="UniProtKB-KW"/>
</dbReference>
<keyword evidence="5" id="KW-0949">S-adenosyl-L-methionine</keyword>
<reference evidence="7" key="1">
    <citation type="submission" date="2018-11" db="EMBL/GenBank/DDBJ databases">
        <authorList>
            <consortium name="Pathogen Informatics"/>
        </authorList>
    </citation>
    <scope>NUCLEOTIDE SEQUENCE</scope>
</reference>
<comment type="subcellular location">
    <subcellularLocation>
        <location evidence="1">Chromosome</location>
    </subcellularLocation>
</comment>
<keyword evidence="2" id="KW-0158">Chromosome</keyword>
<protein>
    <submittedName>
        <fullName evidence="7">Uncharacterized protein</fullName>
    </submittedName>
</protein>
<organism evidence="7 8">
    <name type="scientific">Protopolystoma xenopodis</name>
    <dbReference type="NCBI Taxonomy" id="117903"/>
    <lineage>
        <taxon>Eukaryota</taxon>
        <taxon>Metazoa</taxon>
        <taxon>Spiralia</taxon>
        <taxon>Lophotrochozoa</taxon>
        <taxon>Platyhelminthes</taxon>
        <taxon>Monogenea</taxon>
        <taxon>Polyopisthocotylea</taxon>
        <taxon>Polystomatidea</taxon>
        <taxon>Polystomatidae</taxon>
        <taxon>Protopolystoma</taxon>
    </lineage>
</organism>
<gene>
    <name evidence="7" type="ORF">PXEA_LOCUS33465</name>
</gene>
<dbReference type="Proteomes" id="UP000784294">
    <property type="component" value="Unassembled WGS sequence"/>
</dbReference>
<evidence type="ECO:0000256" key="5">
    <source>
        <dbReference type="ARBA" id="ARBA00022691"/>
    </source>
</evidence>
<dbReference type="PANTHER" id="PTHR46223:SF3">
    <property type="entry name" value="HISTONE-LYSINE N-METHYLTRANSFERASE SET-23"/>
    <property type="match status" value="1"/>
</dbReference>
<dbReference type="GO" id="GO:0005694">
    <property type="term" value="C:chromosome"/>
    <property type="evidence" value="ECO:0007669"/>
    <property type="project" value="UniProtKB-SubCell"/>
</dbReference>
<dbReference type="EMBL" id="CAAALY010263369">
    <property type="protein sequence ID" value="VEL40025.1"/>
    <property type="molecule type" value="Genomic_DNA"/>
</dbReference>
<sequence>MAKVQDFISDSERRVSTLTESRKRRLSSEDSVFVREKRPRPMKRNRQFLQQELDEFQQTLASVYSSEAAICVENKTDLEGPPVDFVPISDYMPSPDVPWCSASPFGCDCSVNPMFESNSSPGYNPHSRTHNNNVNNVSTCCAANRSLELEARSFEPCWLNRNSSCCSVHSGAPIPYNLQKRLVAPKGQPVYECNST</sequence>
<feature type="compositionally biased region" description="Basic and acidic residues" evidence="6">
    <location>
        <begin position="26"/>
        <end position="36"/>
    </location>
</feature>
<evidence type="ECO:0000256" key="4">
    <source>
        <dbReference type="ARBA" id="ARBA00022679"/>
    </source>
</evidence>
<evidence type="ECO:0000313" key="8">
    <source>
        <dbReference type="Proteomes" id="UP000784294"/>
    </source>
</evidence>
<name>A0A448XM65_9PLAT</name>
<keyword evidence="3" id="KW-0489">Methyltransferase</keyword>
<proteinExistence type="predicted"/>
<accession>A0A448XM65</accession>